<dbReference type="GO" id="GO:0016887">
    <property type="term" value="F:ATP hydrolysis activity"/>
    <property type="evidence" value="ECO:0007669"/>
    <property type="project" value="InterPro"/>
</dbReference>
<evidence type="ECO:0000313" key="9">
    <source>
        <dbReference type="Proteomes" id="UP000664096"/>
    </source>
</evidence>
<organism evidence="8 9">
    <name type="scientific">Roseibium aggregatum</name>
    <dbReference type="NCBI Taxonomy" id="187304"/>
    <lineage>
        <taxon>Bacteria</taxon>
        <taxon>Pseudomonadati</taxon>
        <taxon>Pseudomonadota</taxon>
        <taxon>Alphaproteobacteria</taxon>
        <taxon>Hyphomicrobiales</taxon>
        <taxon>Stappiaceae</taxon>
        <taxon>Roseibium</taxon>
    </lineage>
</organism>
<dbReference type="SUPFAM" id="SSF52540">
    <property type="entry name" value="P-loop containing nucleoside triphosphate hydrolases"/>
    <property type="match status" value="1"/>
</dbReference>
<protein>
    <submittedName>
        <fullName evidence="8">Manganese/iron ABC transporter ATP-binding protein</fullName>
    </submittedName>
</protein>
<dbReference type="NCBIfam" id="NF011630">
    <property type="entry name" value="PRK15056.1"/>
    <property type="match status" value="1"/>
</dbReference>
<evidence type="ECO:0000256" key="6">
    <source>
        <dbReference type="ARBA" id="ARBA00023065"/>
    </source>
</evidence>
<dbReference type="GO" id="GO:0006829">
    <property type="term" value="P:zinc ion transport"/>
    <property type="evidence" value="ECO:0007669"/>
    <property type="project" value="UniProtKB-KW"/>
</dbReference>
<dbReference type="SMART" id="SM00382">
    <property type="entry name" value="AAA"/>
    <property type="match status" value="1"/>
</dbReference>
<dbReference type="PANTHER" id="PTHR42734">
    <property type="entry name" value="METAL TRANSPORT SYSTEM ATP-BINDING PROTEIN TM_0124-RELATED"/>
    <property type="match status" value="1"/>
</dbReference>
<dbReference type="CDD" id="cd03235">
    <property type="entry name" value="ABC_Metallic_Cations"/>
    <property type="match status" value="1"/>
</dbReference>
<dbReference type="InterPro" id="IPR050153">
    <property type="entry name" value="Metal_Ion_Import_ABC"/>
</dbReference>
<dbReference type="Pfam" id="PF00005">
    <property type="entry name" value="ABC_tran"/>
    <property type="match status" value="1"/>
</dbReference>
<evidence type="ECO:0000256" key="5">
    <source>
        <dbReference type="ARBA" id="ARBA00022906"/>
    </source>
</evidence>
<evidence type="ECO:0000259" key="7">
    <source>
        <dbReference type="PROSITE" id="PS50893"/>
    </source>
</evidence>
<evidence type="ECO:0000256" key="4">
    <source>
        <dbReference type="ARBA" id="ARBA00022840"/>
    </source>
</evidence>
<evidence type="ECO:0000313" key="8">
    <source>
        <dbReference type="EMBL" id="MBN9669391.1"/>
    </source>
</evidence>
<dbReference type="InterPro" id="IPR017871">
    <property type="entry name" value="ABC_transporter-like_CS"/>
</dbReference>
<dbReference type="PROSITE" id="PS00211">
    <property type="entry name" value="ABC_TRANSPORTER_1"/>
    <property type="match status" value="1"/>
</dbReference>
<reference evidence="8" key="1">
    <citation type="submission" date="2020-12" db="EMBL/GenBank/DDBJ databases">
        <title>Oil enriched cultivation method for isolating marine PHA-producing bacteria.</title>
        <authorList>
            <person name="Zheng W."/>
            <person name="Yu S."/>
            <person name="Huang Y."/>
        </authorList>
    </citation>
    <scope>NUCLEOTIDE SEQUENCE</scope>
    <source>
        <strain evidence="8">SY-2-12</strain>
    </source>
</reference>
<comment type="similarity">
    <text evidence="1">Belongs to the ABC transporter superfamily.</text>
</comment>
<name>A0A939E9L4_9HYPH</name>
<gene>
    <name evidence="8" type="ORF">JF539_03505</name>
</gene>
<dbReference type="Gene3D" id="3.40.50.300">
    <property type="entry name" value="P-loop containing nucleotide triphosphate hydrolases"/>
    <property type="match status" value="1"/>
</dbReference>
<dbReference type="InterPro" id="IPR003439">
    <property type="entry name" value="ABC_transporter-like_ATP-bd"/>
</dbReference>
<dbReference type="AlphaFoldDB" id="A0A939E9L4"/>
<dbReference type="GO" id="GO:0005524">
    <property type="term" value="F:ATP binding"/>
    <property type="evidence" value="ECO:0007669"/>
    <property type="project" value="UniProtKB-KW"/>
</dbReference>
<dbReference type="PROSITE" id="PS50893">
    <property type="entry name" value="ABC_TRANSPORTER_2"/>
    <property type="match status" value="1"/>
</dbReference>
<proteinExistence type="inferred from homology"/>
<sequence>MDATAQAAGGGISAENVTVTYRNGHTALWKASFEIPRGTVAALVGVNGAGKSTLFKAIMGFVPAAQGSIRILGLPVGEALRKNLVAYVPQSEEVDWSFPVLVEDVVMMGRYGHMGFLRRPKKTDHEAVERALGRVNMQEFRKRQIGELSGGQRKRVFLARALAQDGQVILLDEPFTGVDVKTEEQIIVLLKELRDEGRVMLVSTHNLGSVPEFCDRTVLVKGTVLDYGPTETTFTRKNLELAFGGVLRHFTISDQTLHTDGDPRKVTILTDDERPFVQYGDETQTTEGRK</sequence>
<dbReference type="EMBL" id="JAEKJZ010000001">
    <property type="protein sequence ID" value="MBN9669391.1"/>
    <property type="molecule type" value="Genomic_DNA"/>
</dbReference>
<comment type="caution">
    <text evidence="8">The sequence shown here is derived from an EMBL/GenBank/DDBJ whole genome shotgun (WGS) entry which is preliminary data.</text>
</comment>
<dbReference type="InterPro" id="IPR027417">
    <property type="entry name" value="P-loop_NTPase"/>
</dbReference>
<dbReference type="InterPro" id="IPR003593">
    <property type="entry name" value="AAA+_ATPase"/>
</dbReference>
<keyword evidence="5" id="KW-0864">Zinc transport</keyword>
<keyword evidence="2" id="KW-0813">Transport</keyword>
<dbReference type="PANTHER" id="PTHR42734:SF5">
    <property type="entry name" value="IRON TRANSPORT SYSTEM ATP-BINDING PROTEIN HI_0361-RELATED"/>
    <property type="match status" value="1"/>
</dbReference>
<dbReference type="Proteomes" id="UP000664096">
    <property type="component" value="Unassembled WGS sequence"/>
</dbReference>
<keyword evidence="3" id="KW-0547">Nucleotide-binding</keyword>
<evidence type="ECO:0000256" key="2">
    <source>
        <dbReference type="ARBA" id="ARBA00022448"/>
    </source>
</evidence>
<feature type="domain" description="ABC transporter" evidence="7">
    <location>
        <begin position="12"/>
        <end position="247"/>
    </location>
</feature>
<evidence type="ECO:0000256" key="1">
    <source>
        <dbReference type="ARBA" id="ARBA00005417"/>
    </source>
</evidence>
<keyword evidence="6" id="KW-0406">Ion transport</keyword>
<keyword evidence="4 8" id="KW-0067">ATP-binding</keyword>
<accession>A0A939E9L4</accession>
<keyword evidence="5" id="KW-0862">Zinc</keyword>
<evidence type="ECO:0000256" key="3">
    <source>
        <dbReference type="ARBA" id="ARBA00022741"/>
    </source>
</evidence>